<gene>
    <name evidence="1" type="ORF">EBO34_18610</name>
</gene>
<dbReference type="AlphaFoldDB" id="A0A3M7TPC4"/>
<evidence type="ECO:0000313" key="1">
    <source>
        <dbReference type="EMBL" id="RNA66146.1"/>
    </source>
</evidence>
<reference evidence="1 2" key="1">
    <citation type="submission" date="2018-10" db="EMBL/GenBank/DDBJ databases">
        <title>Bacillus Keqinensis sp. nov., a moderately halophilic bacterium isolated from a saline-alkaline lake.</title>
        <authorList>
            <person name="Wang H."/>
        </authorList>
    </citation>
    <scope>NUCLEOTIDE SEQUENCE [LARGE SCALE GENOMIC DNA]</scope>
    <source>
        <strain evidence="1 2">KQ-3</strain>
    </source>
</reference>
<dbReference type="Proteomes" id="UP000278746">
    <property type="component" value="Unassembled WGS sequence"/>
</dbReference>
<dbReference type="EMBL" id="RHIB01000004">
    <property type="protein sequence ID" value="RNA66146.1"/>
    <property type="molecule type" value="Genomic_DNA"/>
</dbReference>
<comment type="caution">
    <text evidence="1">The sequence shown here is derived from an EMBL/GenBank/DDBJ whole genome shotgun (WGS) entry which is preliminary data.</text>
</comment>
<organism evidence="1 2">
    <name type="scientific">Alteribacter keqinensis</name>
    <dbReference type="NCBI Taxonomy" id="2483800"/>
    <lineage>
        <taxon>Bacteria</taxon>
        <taxon>Bacillati</taxon>
        <taxon>Bacillota</taxon>
        <taxon>Bacilli</taxon>
        <taxon>Bacillales</taxon>
        <taxon>Bacillaceae</taxon>
        <taxon>Alteribacter</taxon>
    </lineage>
</organism>
<evidence type="ECO:0000313" key="2">
    <source>
        <dbReference type="Proteomes" id="UP000278746"/>
    </source>
</evidence>
<protein>
    <submittedName>
        <fullName evidence="1">Uncharacterized protein</fullName>
    </submittedName>
</protein>
<proteinExistence type="predicted"/>
<name>A0A3M7TPC4_9BACI</name>
<sequence length="60" mass="6905">MHIGTEATTNIAVINKRLIFVNIVLLLKKVMKPKCLRLLWPWGPGKTPQCFKKALKKFDL</sequence>
<keyword evidence="2" id="KW-1185">Reference proteome</keyword>
<accession>A0A3M7TPC4</accession>